<dbReference type="InterPro" id="IPR054579">
    <property type="entry name" value="GCE-like_dom"/>
</dbReference>
<evidence type="ECO:0000313" key="6">
    <source>
        <dbReference type="EMBL" id="CAA9238518.1"/>
    </source>
</evidence>
<dbReference type="InterPro" id="IPR013378">
    <property type="entry name" value="InlB-like_B-rpt"/>
</dbReference>
<dbReference type="InterPro" id="IPR026444">
    <property type="entry name" value="Secre_tail"/>
</dbReference>
<dbReference type="AlphaFoldDB" id="A0A6J4I2C7"/>
<keyword evidence="3" id="KW-0378">Hydrolase</keyword>
<dbReference type="EMBL" id="CADCTJ010000410">
    <property type="protein sequence ID" value="CAA9238518.1"/>
    <property type="molecule type" value="Genomic_DNA"/>
</dbReference>
<dbReference type="NCBIfam" id="TIGR02543">
    <property type="entry name" value="List_Bact_rpt"/>
    <property type="match status" value="1"/>
</dbReference>
<sequence>MGQTVNYDESKVGTYPLPDPLLLPDGQKISTSQEWEQEGRPKTLKLFSDHVYGRFPGKPDGLRFSVREVNKSALGGLATRKQVTVYFTNAPDAPSMELLLYLPNNTEGTVPAFVGLNFYGNQSINADPGIIITNRWVKNNETYGITNHRATESSRGVQASRWPVEELMKRGYALVTAYYGDLEPDYSSGWQTGIRTTLKTELGIESQEWGAIGAWSWGLSRIMDYIQTETAINASQVSLTGHSRLGKAALWAGANDQRFALVISNESGEGGAALARRNFGETIGTMNQTFPHWYYPVYKTYNQQPQNLPVDQHQLLALIAPRPLYVCSATEDLWSDPKGEFLSAYHAGSVYQLYNQAGVGASQMPPADQPVGATIRYHNRTGQHAITLYDWQQHLAFVQTQFNLVTLKLLTTGSGSVGQTPKQINYIKGASVTLAATPATGYKFTGWSGSATGTTNPLTVTMTGNKTITANFALLSGQKVERFNLINANTNAVIQIMSEGAVLNLATLPTQNLNIQAVTNPAKVGSVRLTLAGPKTRNTLENSAPYALFGDNAGDYFAWVPAVGSYSLTGTPYTAASGGGTAGTPLKINFKVINQATSARYPVEGAPENSNSALLHYYPNPFVHQFSLQVPGSVPEPVTVKLYDTQGREVVTLEKLHPNQVVRVGQGLKPGVYLLRMSTGTQVTSFRLLKER</sequence>
<keyword evidence="1" id="KW-0719">Serine esterase</keyword>
<proteinExistence type="predicted"/>
<evidence type="ECO:0000256" key="3">
    <source>
        <dbReference type="ARBA" id="ARBA00022801"/>
    </source>
</evidence>
<dbReference type="Pfam" id="PF22244">
    <property type="entry name" value="GCE_fung"/>
    <property type="match status" value="1"/>
</dbReference>
<feature type="domain" description="Bacterial repeat" evidence="4">
    <location>
        <begin position="406"/>
        <end position="473"/>
    </location>
</feature>
<accession>A0A6J4I2C7</accession>
<keyword evidence="2" id="KW-0732">Signal</keyword>
<gene>
    <name evidence="6" type="ORF">AVDCRST_MAG95-1322</name>
</gene>
<dbReference type="InterPro" id="IPR029058">
    <property type="entry name" value="AB_hydrolase_fold"/>
</dbReference>
<reference evidence="6" key="1">
    <citation type="submission" date="2020-02" db="EMBL/GenBank/DDBJ databases">
        <authorList>
            <person name="Meier V. D."/>
        </authorList>
    </citation>
    <scope>NUCLEOTIDE SEQUENCE</scope>
    <source>
        <strain evidence="6">AVDCRST_MAG95</strain>
    </source>
</reference>
<dbReference type="InterPro" id="IPR044060">
    <property type="entry name" value="Bacterial_rp_domain"/>
</dbReference>
<dbReference type="Gene3D" id="3.40.50.1820">
    <property type="entry name" value="alpha/beta hydrolase"/>
    <property type="match status" value="1"/>
</dbReference>
<dbReference type="SUPFAM" id="SSF53474">
    <property type="entry name" value="alpha/beta-Hydrolases"/>
    <property type="match status" value="1"/>
</dbReference>
<feature type="domain" description="4-O-methyl-glucuronoyl methylesterase-like" evidence="5">
    <location>
        <begin position="206"/>
        <end position="352"/>
    </location>
</feature>
<evidence type="ECO:0000259" key="5">
    <source>
        <dbReference type="Pfam" id="PF22244"/>
    </source>
</evidence>
<name>A0A6J4I2C7_9BACT</name>
<evidence type="ECO:0000256" key="2">
    <source>
        <dbReference type="ARBA" id="ARBA00022729"/>
    </source>
</evidence>
<dbReference type="GO" id="GO:0052689">
    <property type="term" value="F:carboxylic ester hydrolase activity"/>
    <property type="evidence" value="ECO:0007669"/>
    <property type="project" value="UniProtKB-KW"/>
</dbReference>
<dbReference type="NCBIfam" id="TIGR04183">
    <property type="entry name" value="Por_Secre_tail"/>
    <property type="match status" value="1"/>
</dbReference>
<evidence type="ECO:0000256" key="1">
    <source>
        <dbReference type="ARBA" id="ARBA00022487"/>
    </source>
</evidence>
<dbReference type="Pfam" id="PF18998">
    <property type="entry name" value="Flg_new_2"/>
    <property type="match status" value="1"/>
</dbReference>
<evidence type="ECO:0000259" key="4">
    <source>
        <dbReference type="Pfam" id="PF18998"/>
    </source>
</evidence>
<protein>
    <submittedName>
        <fullName evidence="6">Glycoprotein gp2</fullName>
    </submittedName>
</protein>
<organism evidence="6">
    <name type="scientific">uncultured Adhaeribacter sp</name>
    <dbReference type="NCBI Taxonomy" id="448109"/>
    <lineage>
        <taxon>Bacteria</taxon>
        <taxon>Pseudomonadati</taxon>
        <taxon>Bacteroidota</taxon>
        <taxon>Cytophagia</taxon>
        <taxon>Cytophagales</taxon>
        <taxon>Hymenobacteraceae</taxon>
        <taxon>Adhaeribacter</taxon>
        <taxon>environmental samples</taxon>
    </lineage>
</organism>